<organism evidence="5 6">
    <name type="scientific">Postia placenta MAD-698-R-SB12</name>
    <dbReference type="NCBI Taxonomy" id="670580"/>
    <lineage>
        <taxon>Eukaryota</taxon>
        <taxon>Fungi</taxon>
        <taxon>Dikarya</taxon>
        <taxon>Basidiomycota</taxon>
        <taxon>Agaricomycotina</taxon>
        <taxon>Agaricomycetes</taxon>
        <taxon>Polyporales</taxon>
        <taxon>Adustoporiaceae</taxon>
        <taxon>Rhodonia</taxon>
    </lineage>
</organism>
<gene>
    <name evidence="5" type="ORF">POSPLADRAFT_1128204</name>
</gene>
<protein>
    <submittedName>
        <fullName evidence="5">Uncharacterized protein</fullName>
    </submittedName>
</protein>
<keyword evidence="3" id="KW-0175">Coiled coil</keyword>
<dbReference type="GeneID" id="36328665"/>
<dbReference type="PANTHER" id="PTHR21431:SF0">
    <property type="entry name" value="PREFOLDIN SUBUNIT 6"/>
    <property type="match status" value="1"/>
</dbReference>
<dbReference type="GO" id="GO:0016272">
    <property type="term" value="C:prefoldin complex"/>
    <property type="evidence" value="ECO:0007669"/>
    <property type="project" value="InterPro"/>
</dbReference>
<evidence type="ECO:0000313" key="5">
    <source>
        <dbReference type="EMBL" id="OSX68123.1"/>
    </source>
</evidence>
<accession>A0A1X6NIE0</accession>
<comment type="similarity">
    <text evidence="1">Belongs to the prefoldin subunit beta family.</text>
</comment>
<dbReference type="InterPro" id="IPR002777">
    <property type="entry name" value="PFD_beta-like"/>
</dbReference>
<evidence type="ECO:0000256" key="4">
    <source>
        <dbReference type="SAM" id="MobiDB-lite"/>
    </source>
</evidence>
<dbReference type="Gene3D" id="1.10.287.370">
    <property type="match status" value="1"/>
</dbReference>
<dbReference type="CDD" id="cd23161">
    <property type="entry name" value="Prefoldin_6"/>
    <property type="match status" value="1"/>
</dbReference>
<dbReference type="OrthoDB" id="248120at2759"/>
<evidence type="ECO:0000313" key="6">
    <source>
        <dbReference type="Proteomes" id="UP000194127"/>
    </source>
</evidence>
<keyword evidence="2" id="KW-0143">Chaperone</keyword>
<dbReference type="PANTHER" id="PTHR21431">
    <property type="entry name" value="PREFOLDIN SUBUNIT 6"/>
    <property type="match status" value="1"/>
</dbReference>
<dbReference type="Pfam" id="PF01920">
    <property type="entry name" value="Prefoldin_2"/>
    <property type="match status" value="1"/>
</dbReference>
<dbReference type="SUPFAM" id="SSF46579">
    <property type="entry name" value="Prefoldin"/>
    <property type="match status" value="1"/>
</dbReference>
<evidence type="ECO:0000256" key="3">
    <source>
        <dbReference type="SAM" id="Coils"/>
    </source>
</evidence>
<feature type="region of interest" description="Disordered" evidence="4">
    <location>
        <begin position="1"/>
        <end position="30"/>
    </location>
</feature>
<dbReference type="GO" id="GO:0005737">
    <property type="term" value="C:cytoplasm"/>
    <property type="evidence" value="ECO:0007669"/>
    <property type="project" value="TreeGrafter"/>
</dbReference>
<dbReference type="InterPro" id="IPR009053">
    <property type="entry name" value="Prefoldin"/>
</dbReference>
<feature type="non-terminal residue" evidence="5">
    <location>
        <position position="1"/>
    </location>
</feature>
<dbReference type="GO" id="GO:0051087">
    <property type="term" value="F:protein-folding chaperone binding"/>
    <property type="evidence" value="ECO:0007669"/>
    <property type="project" value="TreeGrafter"/>
</dbReference>
<dbReference type="RefSeq" id="XP_024344917.1">
    <property type="nucleotide sequence ID" value="XM_024483716.1"/>
</dbReference>
<dbReference type="STRING" id="670580.A0A1X6NIE0"/>
<reference evidence="5 6" key="1">
    <citation type="submission" date="2017-04" db="EMBL/GenBank/DDBJ databases">
        <title>Genome Sequence of the Model Brown-Rot Fungus Postia placenta SB12.</title>
        <authorList>
            <consortium name="DOE Joint Genome Institute"/>
            <person name="Gaskell J."/>
            <person name="Kersten P."/>
            <person name="Larrondo L.F."/>
            <person name="Canessa P."/>
            <person name="Martinez D."/>
            <person name="Hibbett D."/>
            <person name="Schmoll M."/>
            <person name="Kubicek C.P."/>
            <person name="Martinez A.T."/>
            <person name="Yadav J."/>
            <person name="Master E."/>
            <person name="Magnuson J.K."/>
            <person name="James T."/>
            <person name="Yaver D."/>
            <person name="Berka R."/>
            <person name="Labutti K."/>
            <person name="Lipzen A."/>
            <person name="Aerts A."/>
            <person name="Barry K."/>
            <person name="Henrissat B."/>
            <person name="Blanchette R."/>
            <person name="Grigoriev I."/>
            <person name="Cullen D."/>
        </authorList>
    </citation>
    <scope>NUCLEOTIDE SEQUENCE [LARGE SCALE GENOMIC DNA]</scope>
    <source>
        <strain evidence="5 6">MAD-698-R-SB12</strain>
    </source>
</reference>
<evidence type="ECO:0000256" key="1">
    <source>
        <dbReference type="ARBA" id="ARBA00008045"/>
    </source>
</evidence>
<dbReference type="Proteomes" id="UP000194127">
    <property type="component" value="Unassembled WGS sequence"/>
</dbReference>
<evidence type="ECO:0000256" key="2">
    <source>
        <dbReference type="ARBA" id="ARBA00023186"/>
    </source>
</evidence>
<dbReference type="EMBL" id="KZ110591">
    <property type="protein sequence ID" value="OSX68123.1"/>
    <property type="molecule type" value="Genomic_DNA"/>
</dbReference>
<dbReference type="AlphaFoldDB" id="A0A1X6NIE0"/>
<dbReference type="GO" id="GO:0051082">
    <property type="term" value="F:unfolded protein binding"/>
    <property type="evidence" value="ECO:0007669"/>
    <property type="project" value="InterPro"/>
</dbReference>
<dbReference type="GO" id="GO:0006457">
    <property type="term" value="P:protein folding"/>
    <property type="evidence" value="ECO:0007669"/>
    <property type="project" value="InterPro"/>
</dbReference>
<dbReference type="GO" id="GO:0051131">
    <property type="term" value="P:chaperone-mediated protein complex assembly"/>
    <property type="evidence" value="ECO:0007669"/>
    <property type="project" value="TreeGrafter"/>
</dbReference>
<feature type="coiled-coil region" evidence="3">
    <location>
        <begin position="63"/>
        <end position="97"/>
    </location>
</feature>
<name>A0A1X6NIE0_9APHY</name>
<proteinExistence type="inferred from homology"/>
<sequence>NATTDYQKIQNDIPAAVETRQRPGAHLSEDKLGKKGFAQLTKENTAYKFIWSVLVQQDQAEAKSNMETRLDLIRSKIKRIEARLKDLDEQSEKKAEVSGTATFSPV</sequence>
<keyword evidence="6" id="KW-1185">Reference proteome</keyword>
<feature type="compositionally biased region" description="Polar residues" evidence="4">
    <location>
        <begin position="1"/>
        <end position="10"/>
    </location>
</feature>